<reference evidence="10 11" key="1">
    <citation type="submission" date="2020-10" db="EMBL/GenBank/DDBJ databases">
        <title>The Coptis chinensis genome and diversification of protoberbering-type alkaloids.</title>
        <authorList>
            <person name="Wang B."/>
            <person name="Shu S."/>
            <person name="Song C."/>
            <person name="Liu Y."/>
        </authorList>
    </citation>
    <scope>NUCLEOTIDE SEQUENCE [LARGE SCALE GENOMIC DNA]</scope>
    <source>
        <strain evidence="10">HL-2020</strain>
        <tissue evidence="10">Leaf</tissue>
    </source>
</reference>
<dbReference type="Proteomes" id="UP000631114">
    <property type="component" value="Unassembled WGS sequence"/>
</dbReference>
<evidence type="ECO:0000256" key="1">
    <source>
        <dbReference type="ARBA" id="ARBA00001973"/>
    </source>
</evidence>
<dbReference type="InterPro" id="IPR022739">
    <property type="entry name" value="Polyphenol_oxidase_cen"/>
</dbReference>
<dbReference type="Pfam" id="PF12142">
    <property type="entry name" value="PPO1_DWL"/>
    <property type="match status" value="1"/>
</dbReference>
<keyword evidence="3" id="KW-0479">Metal-binding</keyword>
<dbReference type="OrthoDB" id="6132182at2759"/>
<comment type="cofactor">
    <cofactor evidence="1">
        <name>Cu(2+)</name>
        <dbReference type="ChEBI" id="CHEBI:29036"/>
    </cofactor>
</comment>
<comment type="similarity">
    <text evidence="2">Belongs to the tyrosinase family.</text>
</comment>
<dbReference type="Pfam" id="PF12143">
    <property type="entry name" value="PPO1_KFDV"/>
    <property type="match status" value="1"/>
</dbReference>
<dbReference type="Gene3D" id="1.10.1280.10">
    <property type="entry name" value="Di-copper center containing domain from catechol oxidase"/>
    <property type="match status" value="1"/>
</dbReference>
<accession>A0A835LHW4</accession>
<comment type="caution">
    <text evidence="10">The sequence shown here is derived from an EMBL/GenBank/DDBJ whole genome shotgun (WGS) entry which is preliminary data.</text>
</comment>
<protein>
    <recommendedName>
        <fullName evidence="9">Tyrosinase copper-binding domain-containing protein</fullName>
    </recommendedName>
</protein>
<dbReference type="InterPro" id="IPR008922">
    <property type="entry name" value="Di-copper_centre_dom_sf"/>
</dbReference>
<evidence type="ECO:0000256" key="7">
    <source>
        <dbReference type="ARBA" id="ARBA00023157"/>
    </source>
</evidence>
<dbReference type="PRINTS" id="PR00092">
    <property type="entry name" value="TYROSINASE"/>
</dbReference>
<dbReference type="Pfam" id="PF00264">
    <property type="entry name" value="Tyrosinase"/>
    <property type="match status" value="1"/>
</dbReference>
<keyword evidence="7" id="KW-1015">Disulfide bond</keyword>
<organism evidence="10 11">
    <name type="scientific">Coptis chinensis</name>
    <dbReference type="NCBI Taxonomy" id="261450"/>
    <lineage>
        <taxon>Eukaryota</taxon>
        <taxon>Viridiplantae</taxon>
        <taxon>Streptophyta</taxon>
        <taxon>Embryophyta</taxon>
        <taxon>Tracheophyta</taxon>
        <taxon>Spermatophyta</taxon>
        <taxon>Magnoliopsida</taxon>
        <taxon>Ranunculales</taxon>
        <taxon>Ranunculaceae</taxon>
        <taxon>Coptidoideae</taxon>
        <taxon>Coptis</taxon>
    </lineage>
</organism>
<dbReference type="PROSITE" id="PS00498">
    <property type="entry name" value="TYROSINASE_2"/>
    <property type="match status" value="1"/>
</dbReference>
<proteinExistence type="inferred from homology"/>
<feature type="domain" description="Tyrosinase copper-binding" evidence="9">
    <location>
        <begin position="353"/>
        <end position="364"/>
    </location>
</feature>
<gene>
    <name evidence="10" type="ORF">IFM89_006261</name>
</gene>
<evidence type="ECO:0000256" key="2">
    <source>
        <dbReference type="ARBA" id="ARBA00009928"/>
    </source>
</evidence>
<evidence type="ECO:0000313" key="11">
    <source>
        <dbReference type="Proteomes" id="UP000631114"/>
    </source>
</evidence>
<dbReference type="PROSITE" id="PS00210">
    <property type="entry name" value="HEMOCYANIN_2"/>
    <property type="match status" value="1"/>
</dbReference>
<evidence type="ECO:0000256" key="4">
    <source>
        <dbReference type="ARBA" id="ARBA00022784"/>
    </source>
</evidence>
<evidence type="ECO:0000256" key="8">
    <source>
        <dbReference type="SAM" id="MobiDB-lite"/>
    </source>
</evidence>
<feature type="region of interest" description="Disordered" evidence="8">
    <location>
        <begin position="1"/>
        <end position="26"/>
    </location>
</feature>
<dbReference type="PANTHER" id="PTHR11474">
    <property type="entry name" value="TYROSINASE FAMILY MEMBER"/>
    <property type="match status" value="1"/>
</dbReference>
<sequence length="587" mass="66426">MSLSFLATTSPTLTNSSSFDLRPSSSKAQVSIRRQISCTSSKPKDQNENVANDLIDRRNVLIGLGGVCGATATFGNMAVGAPIQPPDLSTCRLANDLQLTNRVDCCPPYGSTPVTITDFKLPDASEPMRIRRSVEALETDPKYLAKFREAITKMRALPADDPWNFMQQAQIHCAYCNDAYSQVGFPAVNLQLHGSWHFGPWHRYYLYFWERILGKLIGDPSFAIPYWNYDQPSGMRFPSIYRDPFSSQNSLFNCNRNPDHMASLMSYRYAFGDPNPLPEEEEAVILANQKQLHDIFAENLFNPENFLGQPLSEGQVRNGPGALENLHAIPHRWASQVYRPYWDMGNFHTAARDPIFYAHHAQIDRLWSLYKDQRGTTTPEFDQPDWLESSYIFYDENRNVVRCKVKDCLSTSALKYTYQTEDRAWLNIRRTYFNKKRAAPRSAAQDEMVAVSEFGTTPRVLDTTIRALVPRPKVSRTKDEKEEESEVIFIDDFTFDSSDTAGFEVYIARPEEGLVSADLGEFAGSFVHIPHSHGQSDQKNILHIGITYLLEDIQAEASEQLVVSLVPRSGVVTIAGISIERVSRQVV</sequence>
<evidence type="ECO:0000256" key="5">
    <source>
        <dbReference type="ARBA" id="ARBA00023002"/>
    </source>
</evidence>
<dbReference type="InterPro" id="IPR002227">
    <property type="entry name" value="Tyrosinase_Cu-bd"/>
</dbReference>
<dbReference type="InterPro" id="IPR013788">
    <property type="entry name" value="Hemocyanin/hexamerin"/>
</dbReference>
<dbReference type="PANTHER" id="PTHR11474:SF76">
    <property type="entry name" value="SHKT DOMAIN-CONTAINING PROTEIN"/>
    <property type="match status" value="1"/>
</dbReference>
<dbReference type="InterPro" id="IPR022740">
    <property type="entry name" value="Polyphenol_oxidase_C"/>
</dbReference>
<dbReference type="AlphaFoldDB" id="A0A835LHW4"/>
<dbReference type="GO" id="GO:0046872">
    <property type="term" value="F:metal ion binding"/>
    <property type="evidence" value="ECO:0007669"/>
    <property type="project" value="UniProtKB-KW"/>
</dbReference>
<evidence type="ECO:0000256" key="6">
    <source>
        <dbReference type="ARBA" id="ARBA00023008"/>
    </source>
</evidence>
<keyword evidence="4" id="KW-0883">Thioether bond</keyword>
<dbReference type="EMBL" id="JADFTS010000009">
    <property type="protein sequence ID" value="KAF9587936.1"/>
    <property type="molecule type" value="Genomic_DNA"/>
</dbReference>
<dbReference type="SUPFAM" id="SSF48056">
    <property type="entry name" value="Di-copper centre-containing domain"/>
    <property type="match status" value="1"/>
</dbReference>
<name>A0A835LHW4_9MAGN</name>
<evidence type="ECO:0000256" key="3">
    <source>
        <dbReference type="ARBA" id="ARBA00022723"/>
    </source>
</evidence>
<evidence type="ECO:0000259" key="9">
    <source>
        <dbReference type="PROSITE" id="PS00498"/>
    </source>
</evidence>
<keyword evidence="5" id="KW-0560">Oxidoreductase</keyword>
<dbReference type="GO" id="GO:0004097">
    <property type="term" value="F:catechol oxidase activity"/>
    <property type="evidence" value="ECO:0007669"/>
    <property type="project" value="InterPro"/>
</dbReference>
<dbReference type="InterPro" id="IPR050316">
    <property type="entry name" value="Tyrosinase/Hemocyanin"/>
</dbReference>
<keyword evidence="6" id="KW-0186">Copper</keyword>
<keyword evidence="11" id="KW-1185">Reference proteome</keyword>
<evidence type="ECO:0000313" key="10">
    <source>
        <dbReference type="EMBL" id="KAF9587936.1"/>
    </source>
</evidence>